<evidence type="ECO:0000256" key="5">
    <source>
        <dbReference type="ARBA" id="ARBA00022989"/>
    </source>
</evidence>
<feature type="transmembrane region" description="Helical" evidence="7">
    <location>
        <begin position="172"/>
        <end position="195"/>
    </location>
</feature>
<dbReference type="GO" id="GO:0005886">
    <property type="term" value="C:plasma membrane"/>
    <property type="evidence" value="ECO:0007669"/>
    <property type="project" value="UniProtKB-SubCell"/>
</dbReference>
<dbReference type="Pfam" id="PF06808">
    <property type="entry name" value="DctM"/>
    <property type="match status" value="1"/>
</dbReference>
<keyword evidence="2" id="KW-1003">Cell membrane</keyword>
<dbReference type="PIRSF" id="PIRSF006066">
    <property type="entry name" value="HI0050"/>
    <property type="match status" value="1"/>
</dbReference>
<feature type="transmembrane region" description="Helical" evidence="7">
    <location>
        <begin position="321"/>
        <end position="338"/>
    </location>
</feature>
<dbReference type="Proteomes" id="UP000184032">
    <property type="component" value="Unassembled WGS sequence"/>
</dbReference>
<dbReference type="OrthoDB" id="9772674at2"/>
<evidence type="ECO:0000256" key="2">
    <source>
        <dbReference type="ARBA" id="ARBA00022475"/>
    </source>
</evidence>
<accession>A0A1M5NQU4</accession>
<evidence type="ECO:0000256" key="1">
    <source>
        <dbReference type="ARBA" id="ARBA00004429"/>
    </source>
</evidence>
<feature type="transmembrane region" description="Helical" evidence="7">
    <location>
        <begin position="115"/>
        <end position="133"/>
    </location>
</feature>
<evidence type="ECO:0000256" key="3">
    <source>
        <dbReference type="ARBA" id="ARBA00022519"/>
    </source>
</evidence>
<feature type="transmembrane region" description="Helical" evidence="7">
    <location>
        <begin position="7"/>
        <end position="29"/>
    </location>
</feature>
<keyword evidence="6 7" id="KW-0472">Membrane</keyword>
<evidence type="ECO:0000256" key="4">
    <source>
        <dbReference type="ARBA" id="ARBA00022692"/>
    </source>
</evidence>
<keyword evidence="3" id="KW-0997">Cell inner membrane</keyword>
<evidence type="ECO:0000313" key="9">
    <source>
        <dbReference type="EMBL" id="SHG91847.1"/>
    </source>
</evidence>
<feature type="transmembrane region" description="Helical" evidence="7">
    <location>
        <begin position="404"/>
        <end position="429"/>
    </location>
</feature>
<dbReference type="EMBL" id="FQXI01000001">
    <property type="protein sequence ID" value="SHG91847.1"/>
    <property type="molecule type" value="Genomic_DNA"/>
</dbReference>
<organism evidence="9 10">
    <name type="scientific">Anaerosphaera aminiphila DSM 21120</name>
    <dbReference type="NCBI Taxonomy" id="1120995"/>
    <lineage>
        <taxon>Bacteria</taxon>
        <taxon>Bacillati</taxon>
        <taxon>Bacillota</taxon>
        <taxon>Tissierellia</taxon>
        <taxon>Tissierellales</taxon>
        <taxon>Peptoniphilaceae</taxon>
        <taxon>Anaerosphaera</taxon>
    </lineage>
</organism>
<dbReference type="AlphaFoldDB" id="A0A1M5NQU4"/>
<feature type="transmembrane region" description="Helical" evidence="7">
    <location>
        <begin position="279"/>
        <end position="301"/>
    </location>
</feature>
<feature type="transmembrane region" description="Helical" evidence="7">
    <location>
        <begin position="87"/>
        <end position="109"/>
    </location>
</feature>
<keyword evidence="10" id="KW-1185">Reference proteome</keyword>
<protein>
    <submittedName>
        <fullName evidence="9">C4-dicarboxylate transporter, DctM subunit</fullName>
    </submittedName>
</protein>
<feature type="transmembrane region" description="Helical" evidence="7">
    <location>
        <begin position="44"/>
        <end position="66"/>
    </location>
</feature>
<reference evidence="10" key="1">
    <citation type="submission" date="2016-11" db="EMBL/GenBank/DDBJ databases">
        <authorList>
            <person name="Varghese N."/>
            <person name="Submissions S."/>
        </authorList>
    </citation>
    <scope>NUCLEOTIDE SEQUENCE [LARGE SCALE GENOMIC DNA]</scope>
    <source>
        <strain evidence="10">DSM 21120</strain>
    </source>
</reference>
<dbReference type="InterPro" id="IPR004681">
    <property type="entry name" value="TRAP_DctM"/>
</dbReference>
<dbReference type="PANTHER" id="PTHR33362:SF3">
    <property type="entry name" value="SIALIC ACID TRAP TRANSPORTER PERMEASE PROTEIN SIAT"/>
    <property type="match status" value="1"/>
</dbReference>
<evidence type="ECO:0000259" key="8">
    <source>
        <dbReference type="Pfam" id="PF06808"/>
    </source>
</evidence>
<keyword evidence="4 7" id="KW-0812">Transmembrane</keyword>
<keyword evidence="5 7" id="KW-1133">Transmembrane helix</keyword>
<feature type="transmembrane region" description="Helical" evidence="7">
    <location>
        <begin position="366"/>
        <end position="392"/>
    </location>
</feature>
<sequence>MTIASLFIVFVLLLVLGIPIGMILAGLGILPNLIDPWFAADPQYIIRAMVGGVNSFPILAVPMFILSGNIMAKGKISEKLFNFFSYFIANKTAGLPIATIVTCLFYGAISGSGPATTAAVGAMTIPILVKYGYDKVFSTALVAVAGGLGVIIPPSIPFIFYGQAAGVSVADIFIAGIIPGLLIGFCLMAYSYYYCKKNGEDKEKLRAYESELKSVGFGKLFLNSFWALLSPIIILGSIYSGIASPTEAAVISVFYSLFISIFIYKTIKVKDIMPILIDSVATYSTILFIIAAATGFARVLTYMKAPEMIAALITNSVSSKIALLLLLNVILLAVGMFLDTTPAILVLTPILLPLVTAYGMNPIHFGVMLVVNLAIGFVTPPLGVNLFVASSITDVRIEDIIKKALPFVGAFIVALLLITFIPQISLVLIGG</sequence>
<feature type="transmembrane region" description="Helical" evidence="7">
    <location>
        <begin position="343"/>
        <end position="360"/>
    </location>
</feature>
<evidence type="ECO:0000256" key="6">
    <source>
        <dbReference type="ARBA" id="ARBA00023136"/>
    </source>
</evidence>
<dbReference type="GO" id="GO:0022857">
    <property type="term" value="F:transmembrane transporter activity"/>
    <property type="evidence" value="ECO:0007669"/>
    <property type="project" value="TreeGrafter"/>
</dbReference>
<comment type="subcellular location">
    <subcellularLocation>
        <location evidence="1">Cell inner membrane</location>
        <topology evidence="1">Multi-pass membrane protein</topology>
    </subcellularLocation>
</comment>
<dbReference type="PANTHER" id="PTHR33362">
    <property type="entry name" value="SIALIC ACID TRAP TRANSPORTER PERMEASE PROTEIN SIAT-RELATED"/>
    <property type="match status" value="1"/>
</dbReference>
<feature type="transmembrane region" description="Helical" evidence="7">
    <location>
        <begin position="248"/>
        <end position="267"/>
    </location>
</feature>
<dbReference type="STRING" id="1120995.SAMN02745245_00034"/>
<feature type="transmembrane region" description="Helical" evidence="7">
    <location>
        <begin position="140"/>
        <end position="160"/>
    </location>
</feature>
<gene>
    <name evidence="9" type="ORF">SAMN02745245_00034</name>
</gene>
<dbReference type="RefSeq" id="WP_073182660.1">
    <property type="nucleotide sequence ID" value="NZ_FQXI01000001.1"/>
</dbReference>
<proteinExistence type="predicted"/>
<evidence type="ECO:0000313" key="10">
    <source>
        <dbReference type="Proteomes" id="UP000184032"/>
    </source>
</evidence>
<feature type="transmembrane region" description="Helical" evidence="7">
    <location>
        <begin position="216"/>
        <end position="242"/>
    </location>
</feature>
<feature type="domain" description="TRAP C4-dicarboxylate transport system permease DctM subunit" evidence="8">
    <location>
        <begin position="7"/>
        <end position="424"/>
    </location>
</feature>
<evidence type="ECO:0000256" key="7">
    <source>
        <dbReference type="SAM" id="Phobius"/>
    </source>
</evidence>
<name>A0A1M5NQU4_9FIRM</name>
<dbReference type="InterPro" id="IPR010656">
    <property type="entry name" value="DctM"/>
</dbReference>
<dbReference type="NCBIfam" id="TIGR00786">
    <property type="entry name" value="dctM"/>
    <property type="match status" value="1"/>
</dbReference>